<feature type="compositionally biased region" description="Acidic residues" evidence="1">
    <location>
        <begin position="212"/>
        <end position="239"/>
    </location>
</feature>
<name>A0ABQ8VCJ4_9AGAR</name>
<dbReference type="InterPro" id="IPR053729">
    <property type="entry name" value="MAD2L1BP_domain_sf"/>
</dbReference>
<evidence type="ECO:0000256" key="1">
    <source>
        <dbReference type="SAM" id="MobiDB-lite"/>
    </source>
</evidence>
<sequence>MSLRVITPLVVPHPLSDLSNSAAERATTSQTPSKVQISPKQVDLQTETSAKDINDSVPKIPRVCLDMDVIPDMMAARLATSLLGHVLFLKNQIPFPVAQLSRLPGGKAFQSNTRAAKLKHDLIDSFDTLSSHLDTTFTALSTAFARCSPTGAFSSGDNDAVEQSPGSQAYLAILVGPSIGTAKSKVIFAVDGLETKIWGVRDDLPRKVEAREEVEDESDSDAEEGLEETYETFDDDDEENSHSEPEASDSEDDSDVSSTSSRPNSPIPQPPPSLPRRVYPSTSSQTSPTHLLQDHVREQQKIRAADQLLSRTLAMADAEGRGMASELVPTQTHVLLRAPRRFSHPAWIPRPNFTNSMEHTLNDFLEETRLFVDPFLENKPKSKRTQKQKVEGVWVARRTLSLNAPSALMSGEQENADQGQDEEDEMIWWSWDGKIVGFSSW</sequence>
<dbReference type="EMBL" id="JANVFT010000066">
    <property type="protein sequence ID" value="KAJ4477912.1"/>
    <property type="molecule type" value="Genomic_DNA"/>
</dbReference>
<organism evidence="2 3">
    <name type="scientific">Lentinula lateritia</name>
    <dbReference type="NCBI Taxonomy" id="40482"/>
    <lineage>
        <taxon>Eukaryota</taxon>
        <taxon>Fungi</taxon>
        <taxon>Dikarya</taxon>
        <taxon>Basidiomycota</taxon>
        <taxon>Agaricomycotina</taxon>
        <taxon>Agaricomycetes</taxon>
        <taxon>Agaricomycetidae</taxon>
        <taxon>Agaricales</taxon>
        <taxon>Marasmiineae</taxon>
        <taxon>Omphalotaceae</taxon>
        <taxon>Lentinula</taxon>
    </lineage>
</organism>
<comment type="caution">
    <text evidence="2">The sequence shown here is derived from an EMBL/GenBank/DDBJ whole genome shotgun (WGS) entry which is preliminary data.</text>
</comment>
<evidence type="ECO:0000313" key="3">
    <source>
        <dbReference type="Proteomes" id="UP001150217"/>
    </source>
</evidence>
<reference evidence="2" key="1">
    <citation type="submission" date="2022-08" db="EMBL/GenBank/DDBJ databases">
        <title>A Global Phylogenomic Analysis of the Shiitake Genus Lentinula.</title>
        <authorList>
            <consortium name="DOE Joint Genome Institute"/>
            <person name="Sierra-Patev S."/>
            <person name="Min B."/>
            <person name="Naranjo-Ortiz M."/>
            <person name="Looney B."/>
            <person name="Konkel Z."/>
            <person name="Slot J.C."/>
            <person name="Sakamoto Y."/>
            <person name="Steenwyk J.L."/>
            <person name="Rokas A."/>
            <person name="Carro J."/>
            <person name="Camarero S."/>
            <person name="Ferreira P."/>
            <person name="Molpeceres G."/>
            <person name="Ruiz-Duenas F.J."/>
            <person name="Serrano A."/>
            <person name="Henrissat B."/>
            <person name="Drula E."/>
            <person name="Hughes K.W."/>
            <person name="Mata J.L."/>
            <person name="Ishikawa N.K."/>
            <person name="Vargas-Isla R."/>
            <person name="Ushijima S."/>
            <person name="Smith C.A."/>
            <person name="Ahrendt S."/>
            <person name="Andreopoulos W."/>
            <person name="He G."/>
            <person name="Labutti K."/>
            <person name="Lipzen A."/>
            <person name="Ng V."/>
            <person name="Riley R."/>
            <person name="Sandor L."/>
            <person name="Barry K."/>
            <person name="Martinez A.T."/>
            <person name="Xiao Y."/>
            <person name="Gibbons J.G."/>
            <person name="Terashima K."/>
            <person name="Grigoriev I.V."/>
            <person name="Hibbett D.S."/>
        </authorList>
    </citation>
    <scope>NUCLEOTIDE SEQUENCE</scope>
    <source>
        <strain evidence="2">RHP3577 ss4</strain>
    </source>
</reference>
<proteinExistence type="predicted"/>
<evidence type="ECO:0000313" key="2">
    <source>
        <dbReference type="EMBL" id="KAJ4477912.1"/>
    </source>
</evidence>
<gene>
    <name evidence="2" type="ORF">C8R41DRAFT_886900</name>
</gene>
<dbReference type="Proteomes" id="UP001150217">
    <property type="component" value="Unassembled WGS sequence"/>
</dbReference>
<feature type="compositionally biased region" description="Acidic residues" evidence="1">
    <location>
        <begin position="246"/>
        <end position="255"/>
    </location>
</feature>
<dbReference type="Gene3D" id="3.30.900.20">
    <property type="match status" value="1"/>
</dbReference>
<protein>
    <submittedName>
        <fullName evidence="2">Uncharacterized protein</fullName>
    </submittedName>
</protein>
<feature type="compositionally biased region" description="Pro residues" evidence="1">
    <location>
        <begin position="265"/>
        <end position="274"/>
    </location>
</feature>
<accession>A0ABQ8VCJ4</accession>
<feature type="region of interest" description="Disordered" evidence="1">
    <location>
        <begin position="208"/>
        <end position="293"/>
    </location>
</feature>
<keyword evidence="3" id="KW-1185">Reference proteome</keyword>